<dbReference type="EMBL" id="BAABDQ010000071">
    <property type="protein sequence ID" value="GAA3623621.1"/>
    <property type="molecule type" value="Genomic_DNA"/>
</dbReference>
<evidence type="ECO:0000256" key="1">
    <source>
        <dbReference type="SAM" id="Phobius"/>
    </source>
</evidence>
<evidence type="ECO:0000313" key="3">
    <source>
        <dbReference type="Proteomes" id="UP001500630"/>
    </source>
</evidence>
<accession>A0ABP7A2F3</accession>
<keyword evidence="1" id="KW-0812">Transmembrane</keyword>
<feature type="transmembrane region" description="Helical" evidence="1">
    <location>
        <begin position="12"/>
        <end position="36"/>
    </location>
</feature>
<feature type="transmembrane region" description="Helical" evidence="1">
    <location>
        <begin position="48"/>
        <end position="65"/>
    </location>
</feature>
<reference evidence="3" key="1">
    <citation type="journal article" date="2019" name="Int. J. Syst. Evol. Microbiol.">
        <title>The Global Catalogue of Microorganisms (GCM) 10K type strain sequencing project: providing services to taxonomists for standard genome sequencing and annotation.</title>
        <authorList>
            <consortium name="The Broad Institute Genomics Platform"/>
            <consortium name="The Broad Institute Genome Sequencing Center for Infectious Disease"/>
            <person name="Wu L."/>
            <person name="Ma J."/>
        </authorList>
    </citation>
    <scope>NUCLEOTIDE SEQUENCE [LARGE SCALE GENOMIC DNA]</scope>
    <source>
        <strain evidence="3">JCM 17326</strain>
    </source>
</reference>
<keyword evidence="1" id="KW-1133">Transmembrane helix</keyword>
<keyword evidence="1" id="KW-0472">Membrane</keyword>
<comment type="caution">
    <text evidence="2">The sequence shown here is derived from an EMBL/GenBank/DDBJ whole genome shotgun (WGS) entry which is preliminary data.</text>
</comment>
<dbReference type="RefSeq" id="WP_345580050.1">
    <property type="nucleotide sequence ID" value="NZ_BAABDQ010000071.1"/>
</dbReference>
<dbReference type="Proteomes" id="UP001500630">
    <property type="component" value="Unassembled WGS sequence"/>
</dbReference>
<gene>
    <name evidence="2" type="ORF">GCM10022419_131580</name>
</gene>
<organism evidence="2 3">
    <name type="scientific">Nonomuraea rosea</name>
    <dbReference type="NCBI Taxonomy" id="638574"/>
    <lineage>
        <taxon>Bacteria</taxon>
        <taxon>Bacillati</taxon>
        <taxon>Actinomycetota</taxon>
        <taxon>Actinomycetes</taxon>
        <taxon>Streptosporangiales</taxon>
        <taxon>Streptosporangiaceae</taxon>
        <taxon>Nonomuraea</taxon>
    </lineage>
</organism>
<evidence type="ECO:0000313" key="2">
    <source>
        <dbReference type="EMBL" id="GAA3623621.1"/>
    </source>
</evidence>
<sequence>MDRNSPHYRSERGAWGFVTFFSALFLAQIVFIALAAGGPAWGWSIPTRWWTGASVMALFIIARLLRWKRKARRLLGKEEDLQWAMRECMDEVRKAIDRSGQVLHDLRLYMDEQKHAADVLLERAERQRRLLEVDKDQAQVIRQILIEESVQNIRTGRRREWMFFALGMAASIPIGVLINLYVP</sequence>
<feature type="transmembrane region" description="Helical" evidence="1">
    <location>
        <begin position="161"/>
        <end position="182"/>
    </location>
</feature>
<proteinExistence type="predicted"/>
<protein>
    <submittedName>
        <fullName evidence="2">Uncharacterized protein</fullName>
    </submittedName>
</protein>
<name>A0ABP7A2F3_9ACTN</name>
<keyword evidence="3" id="KW-1185">Reference proteome</keyword>